<comment type="caution">
    <text evidence="2">The sequence shown here is derived from an EMBL/GenBank/DDBJ whole genome shotgun (WGS) entry which is preliminary data.</text>
</comment>
<dbReference type="SUPFAM" id="SSF56112">
    <property type="entry name" value="Protein kinase-like (PK-like)"/>
    <property type="match status" value="1"/>
</dbReference>
<sequence>MQLTSIKREAAAFQRPLSAGQIEAICARTLPGGTVLRAEELGLGTFNTTYRLDLDDRSVVLRVAPSPTTAGVEHTIGLRNEYAAAPYLAGLGDLVPSIIAADFTRELVDRDYLVQTLLPGRPAPEVLARFPRARWAVFYRQLGTITRRIHAVRGTSFGPVADPRSATWSAALVEHFASEVHLYREAGLDATAVEVVGGFVAARADLFDAVEPRLLHGDLWHVNLLLDPDAPEPTITGLIDTDRASWGDPWADWTITMARKRPGTERDAFWQGYGAQPSDPDSITRQLVYDARGLIDSRLDIHRRGLDLDEIPRQFWDLAPLVRALTGR</sequence>
<accession>A0A367YRW6</accession>
<proteinExistence type="predicted"/>
<organism evidence="2 3">
    <name type="scientific">Desertihabitans brevis</name>
    <dbReference type="NCBI Taxonomy" id="2268447"/>
    <lineage>
        <taxon>Bacteria</taxon>
        <taxon>Bacillati</taxon>
        <taxon>Actinomycetota</taxon>
        <taxon>Actinomycetes</taxon>
        <taxon>Propionibacteriales</taxon>
        <taxon>Propionibacteriaceae</taxon>
        <taxon>Desertihabitans</taxon>
    </lineage>
</organism>
<dbReference type="InterPro" id="IPR002575">
    <property type="entry name" value="Aminoglycoside_PTrfase"/>
</dbReference>
<dbReference type="AlphaFoldDB" id="A0A367YRW6"/>
<protein>
    <submittedName>
        <fullName evidence="2">Aminoglycoside phosphotransferase family protein</fullName>
    </submittedName>
</protein>
<keyword evidence="3" id="KW-1185">Reference proteome</keyword>
<evidence type="ECO:0000313" key="2">
    <source>
        <dbReference type="EMBL" id="RCK68635.1"/>
    </source>
</evidence>
<name>A0A367YRW6_9ACTN</name>
<evidence type="ECO:0000313" key="3">
    <source>
        <dbReference type="Proteomes" id="UP000252770"/>
    </source>
</evidence>
<dbReference type="RefSeq" id="WP_114127606.1">
    <property type="nucleotide sequence ID" value="NZ_QOUI01000010.1"/>
</dbReference>
<dbReference type="Pfam" id="PF01636">
    <property type="entry name" value="APH"/>
    <property type="match status" value="1"/>
</dbReference>
<dbReference type="GO" id="GO:0016740">
    <property type="term" value="F:transferase activity"/>
    <property type="evidence" value="ECO:0007669"/>
    <property type="project" value="UniProtKB-KW"/>
</dbReference>
<dbReference type="Proteomes" id="UP000252770">
    <property type="component" value="Unassembled WGS sequence"/>
</dbReference>
<dbReference type="PANTHER" id="PTHR21310">
    <property type="entry name" value="AMINOGLYCOSIDE PHOSPHOTRANSFERASE-RELATED-RELATED"/>
    <property type="match status" value="1"/>
</dbReference>
<dbReference type="Gene3D" id="3.30.200.20">
    <property type="entry name" value="Phosphorylase Kinase, domain 1"/>
    <property type="match status" value="1"/>
</dbReference>
<dbReference type="Gene3D" id="3.90.1200.10">
    <property type="match status" value="1"/>
</dbReference>
<dbReference type="EMBL" id="QOUI01000010">
    <property type="protein sequence ID" value="RCK68635.1"/>
    <property type="molecule type" value="Genomic_DNA"/>
</dbReference>
<reference evidence="2 3" key="1">
    <citation type="submission" date="2018-07" db="EMBL/GenBank/DDBJ databases">
        <title>Desertimonas flava gen. nov. sp. nov.</title>
        <authorList>
            <person name="Liu S."/>
        </authorList>
    </citation>
    <scope>NUCLEOTIDE SEQUENCE [LARGE SCALE GENOMIC DNA]</scope>
    <source>
        <strain evidence="2 3">16Sb5-5</strain>
    </source>
</reference>
<keyword evidence="2" id="KW-0808">Transferase</keyword>
<dbReference type="InterPro" id="IPR011009">
    <property type="entry name" value="Kinase-like_dom_sf"/>
</dbReference>
<dbReference type="InterPro" id="IPR051678">
    <property type="entry name" value="AGP_Transferase"/>
</dbReference>
<evidence type="ECO:0000259" key="1">
    <source>
        <dbReference type="Pfam" id="PF01636"/>
    </source>
</evidence>
<feature type="domain" description="Aminoglycoside phosphotransferase" evidence="1">
    <location>
        <begin position="39"/>
        <end position="279"/>
    </location>
</feature>
<gene>
    <name evidence="2" type="ORF">DT076_15540</name>
</gene>